<dbReference type="InterPro" id="IPR016181">
    <property type="entry name" value="Acyl_CoA_acyltransferase"/>
</dbReference>
<reference evidence="1" key="1">
    <citation type="submission" date="2015-12" db="EMBL/GenBank/DDBJ databases">
        <title>De novo transcriptome assembly of four potential Pierce s Disease insect vectors from Arizona vineyards.</title>
        <authorList>
            <person name="Tassone E.E."/>
        </authorList>
    </citation>
    <scope>NUCLEOTIDE SEQUENCE</scope>
</reference>
<evidence type="ECO:0008006" key="3">
    <source>
        <dbReference type="Google" id="ProtNLM"/>
    </source>
</evidence>
<dbReference type="CDD" id="cd04301">
    <property type="entry name" value="NAT_SF"/>
    <property type="match status" value="1"/>
</dbReference>
<dbReference type="PANTHER" id="PTHR20905:SF1">
    <property type="entry name" value="AT07410P-RELATED"/>
    <property type="match status" value="1"/>
</dbReference>
<evidence type="ECO:0000313" key="1">
    <source>
        <dbReference type="EMBL" id="JAS26332.1"/>
    </source>
</evidence>
<sequence length="246" mass="28455">MFDYSIPVLERIKLPILWERLPCGVRIEDLHEKSYDDVEQHIREHYIVEDPMLKACDLSKDPDSVDHYIELVHHWMRDTQSFIAIEEGSAKVVGVLIGRAIDKNTHLKTMSRISIYEGETLQKIQRFRMHLSKEVDVFDIYNIPAYFRIYIWSVEPNFQGKGIGEALLRTSIKQTKLFKMKALMGIFTGAVSQNIVSKFGFQAHLEVMYSQWVEDNEVVFGDPGPGNYSAKVMVLKIDIPEDTTKD</sequence>
<dbReference type="Gene3D" id="3.40.630.30">
    <property type="match status" value="1"/>
</dbReference>
<dbReference type="EMBL" id="GEDC01010966">
    <property type="protein sequence ID" value="JAS26332.1"/>
    <property type="molecule type" value="Transcribed_RNA"/>
</dbReference>
<evidence type="ECO:0000313" key="2">
    <source>
        <dbReference type="EMBL" id="JAS37234.1"/>
    </source>
</evidence>
<dbReference type="AlphaFoldDB" id="A0A1B6DL02"/>
<protein>
    <recommendedName>
        <fullName evidence="3">N-acetyltransferase domain-containing protein</fullName>
    </recommendedName>
</protein>
<name>A0A1B6DL02_9HEMI</name>
<dbReference type="SUPFAM" id="SSF55729">
    <property type="entry name" value="Acyl-CoA N-acyltransferases (Nat)"/>
    <property type="match status" value="1"/>
</dbReference>
<dbReference type="GO" id="GO:0008080">
    <property type="term" value="F:N-acetyltransferase activity"/>
    <property type="evidence" value="ECO:0007669"/>
    <property type="project" value="TreeGrafter"/>
</dbReference>
<dbReference type="PANTHER" id="PTHR20905">
    <property type="entry name" value="N-ACETYLTRANSFERASE-RELATED"/>
    <property type="match status" value="1"/>
</dbReference>
<proteinExistence type="predicted"/>
<organism evidence="1">
    <name type="scientific">Clastoptera arizonana</name>
    <name type="common">Arizona spittle bug</name>
    <dbReference type="NCBI Taxonomy" id="38151"/>
    <lineage>
        <taxon>Eukaryota</taxon>
        <taxon>Metazoa</taxon>
        <taxon>Ecdysozoa</taxon>
        <taxon>Arthropoda</taxon>
        <taxon>Hexapoda</taxon>
        <taxon>Insecta</taxon>
        <taxon>Pterygota</taxon>
        <taxon>Neoptera</taxon>
        <taxon>Paraneoptera</taxon>
        <taxon>Hemiptera</taxon>
        <taxon>Auchenorrhyncha</taxon>
        <taxon>Cercopoidea</taxon>
        <taxon>Clastopteridae</taxon>
        <taxon>Clastoptera</taxon>
    </lineage>
</organism>
<accession>A0A1B6DL02</accession>
<dbReference type="EMBL" id="GEDC01000064">
    <property type="protein sequence ID" value="JAS37234.1"/>
    <property type="molecule type" value="Transcribed_RNA"/>
</dbReference>
<gene>
    <name evidence="2" type="ORF">g.9006</name>
    <name evidence="1" type="ORF">g.9007</name>
</gene>